<name>A0A2T0LB64_9BACL</name>
<dbReference type="EMBL" id="PVNE01000029">
    <property type="protein sequence ID" value="PRX39145.1"/>
    <property type="molecule type" value="Genomic_DNA"/>
</dbReference>
<organism evidence="3 4">
    <name type="scientific">Planifilum fimeticola</name>
    <dbReference type="NCBI Taxonomy" id="201975"/>
    <lineage>
        <taxon>Bacteria</taxon>
        <taxon>Bacillati</taxon>
        <taxon>Bacillota</taxon>
        <taxon>Bacilli</taxon>
        <taxon>Bacillales</taxon>
        <taxon>Thermoactinomycetaceae</taxon>
        <taxon>Planifilum</taxon>
    </lineage>
</organism>
<protein>
    <submittedName>
        <fullName evidence="3">Ubiquinone/menaquinone biosynthesis C-methylase UbiE</fullName>
    </submittedName>
</protein>
<dbReference type="AlphaFoldDB" id="A0A2T0LB64"/>
<evidence type="ECO:0000313" key="3">
    <source>
        <dbReference type="EMBL" id="PRX39145.1"/>
    </source>
</evidence>
<keyword evidence="4" id="KW-1185">Reference proteome</keyword>
<dbReference type="SUPFAM" id="SSF53335">
    <property type="entry name" value="S-adenosyl-L-methionine-dependent methyltransferases"/>
    <property type="match status" value="1"/>
</dbReference>
<dbReference type="InterPro" id="IPR029063">
    <property type="entry name" value="SAM-dependent_MTases_sf"/>
</dbReference>
<dbReference type="InterPro" id="IPR041698">
    <property type="entry name" value="Methyltransf_25"/>
</dbReference>
<feature type="domain" description="Methyltransferase" evidence="2">
    <location>
        <begin position="41"/>
        <end position="135"/>
    </location>
</feature>
<dbReference type="RefSeq" id="WP_170070560.1">
    <property type="nucleotide sequence ID" value="NZ_PVNE01000029.1"/>
</dbReference>
<dbReference type="GO" id="GO:0008168">
    <property type="term" value="F:methyltransferase activity"/>
    <property type="evidence" value="ECO:0007669"/>
    <property type="project" value="UniProtKB-KW"/>
</dbReference>
<comment type="caution">
    <text evidence="3">The sequence shown here is derived from an EMBL/GenBank/DDBJ whole genome shotgun (WGS) entry which is preliminary data.</text>
</comment>
<dbReference type="Gene3D" id="2.20.25.110">
    <property type="entry name" value="S-adenosyl-L-methionine-dependent methyltransferases"/>
    <property type="match status" value="1"/>
</dbReference>
<keyword evidence="1" id="KW-0808">Transferase</keyword>
<reference evidence="3 4" key="1">
    <citation type="submission" date="2018-03" db="EMBL/GenBank/DDBJ databases">
        <title>Genomic Encyclopedia of Archaeal and Bacterial Type Strains, Phase II (KMG-II): from individual species to whole genera.</title>
        <authorList>
            <person name="Goeker M."/>
        </authorList>
    </citation>
    <scope>NUCLEOTIDE SEQUENCE [LARGE SCALE GENOMIC DNA]</scope>
    <source>
        <strain evidence="3 4">DSM 44946</strain>
    </source>
</reference>
<evidence type="ECO:0000313" key="4">
    <source>
        <dbReference type="Proteomes" id="UP000237797"/>
    </source>
</evidence>
<proteinExistence type="predicted"/>
<dbReference type="PANTHER" id="PTHR43861">
    <property type="entry name" value="TRANS-ACONITATE 2-METHYLTRANSFERASE-RELATED"/>
    <property type="match status" value="1"/>
</dbReference>
<dbReference type="Pfam" id="PF13649">
    <property type="entry name" value="Methyltransf_25"/>
    <property type="match status" value="1"/>
</dbReference>
<gene>
    <name evidence="3" type="ORF">CLV97_12933</name>
</gene>
<sequence length="257" mass="30167">MDINLSEYEDPILYDLENPSSSELPFLLDLAEKYVKKGEKILELGCGTGRITIPMAEAGYSLIAVDIHEEMLNRAKEKMSPCHSIDWHLQDCRQLHLDVRVPFVFMTGHVFQHFLTNEEQDQALQSVYRCLKDHGVFVFDTRFPSFGEHALSDHETFWRTVIDAQGRTVQIYTKEQYDPIKQIEHCKVIRRFFDAGRFVEEKESFIDLRYTYPQEMKHLLDKNGFTLLRICDGWKDRPMTQYTESMVVICKKENSNV</sequence>
<dbReference type="Proteomes" id="UP000237797">
    <property type="component" value="Unassembled WGS sequence"/>
</dbReference>
<keyword evidence="3" id="KW-0489">Methyltransferase</keyword>
<dbReference type="Gene3D" id="3.40.50.150">
    <property type="entry name" value="Vaccinia Virus protein VP39"/>
    <property type="match status" value="1"/>
</dbReference>
<evidence type="ECO:0000256" key="1">
    <source>
        <dbReference type="ARBA" id="ARBA00022679"/>
    </source>
</evidence>
<keyword evidence="3" id="KW-0830">Ubiquinone</keyword>
<dbReference type="CDD" id="cd02440">
    <property type="entry name" value="AdoMet_MTases"/>
    <property type="match status" value="1"/>
</dbReference>
<accession>A0A2T0LB64</accession>
<dbReference type="GO" id="GO:0032259">
    <property type="term" value="P:methylation"/>
    <property type="evidence" value="ECO:0007669"/>
    <property type="project" value="UniProtKB-KW"/>
</dbReference>
<evidence type="ECO:0000259" key="2">
    <source>
        <dbReference type="Pfam" id="PF13649"/>
    </source>
</evidence>